<organism evidence="2">
    <name type="scientific">bioreactor metagenome</name>
    <dbReference type="NCBI Taxonomy" id="1076179"/>
    <lineage>
        <taxon>unclassified sequences</taxon>
        <taxon>metagenomes</taxon>
        <taxon>ecological metagenomes</taxon>
    </lineage>
</organism>
<name>A0A645GFD5_9ZZZZ</name>
<keyword evidence="1" id="KW-0175">Coiled coil</keyword>
<gene>
    <name evidence="2" type="ORF">SDC9_173043</name>
</gene>
<feature type="coiled-coil region" evidence="1">
    <location>
        <begin position="31"/>
        <end position="58"/>
    </location>
</feature>
<dbReference type="SUPFAM" id="SSF53335">
    <property type="entry name" value="S-adenosyl-L-methionine-dependent methyltransferases"/>
    <property type="match status" value="1"/>
</dbReference>
<evidence type="ECO:0000313" key="2">
    <source>
        <dbReference type="EMBL" id="MPN25631.1"/>
    </source>
</evidence>
<evidence type="ECO:0008006" key="3">
    <source>
        <dbReference type="Google" id="ProtNLM"/>
    </source>
</evidence>
<evidence type="ECO:0000256" key="1">
    <source>
        <dbReference type="SAM" id="Coils"/>
    </source>
</evidence>
<proteinExistence type="predicted"/>
<reference evidence="2" key="1">
    <citation type="submission" date="2019-08" db="EMBL/GenBank/DDBJ databases">
        <authorList>
            <person name="Kucharzyk K."/>
            <person name="Murdoch R.W."/>
            <person name="Higgins S."/>
            <person name="Loffler F."/>
        </authorList>
    </citation>
    <scope>NUCLEOTIDE SEQUENCE</scope>
</reference>
<dbReference type="EMBL" id="VSSQ01074868">
    <property type="protein sequence ID" value="MPN25631.1"/>
    <property type="molecule type" value="Genomic_DNA"/>
</dbReference>
<dbReference type="AlphaFoldDB" id="A0A645GFD5"/>
<accession>A0A645GFD5</accession>
<protein>
    <recommendedName>
        <fullName evidence="3">DNA methylase adenine-specific domain-containing protein</fullName>
    </recommendedName>
</protein>
<sequence>MVSYDQIKEKNYSFSAGQYFEVKIEYVDITAEEFEAKMEAFKSNLNNLFAESRALEKEIQKQLGGLKYE</sequence>
<comment type="caution">
    <text evidence="2">The sequence shown here is derived from an EMBL/GenBank/DDBJ whole genome shotgun (WGS) entry which is preliminary data.</text>
</comment>
<dbReference type="InterPro" id="IPR029063">
    <property type="entry name" value="SAM-dependent_MTases_sf"/>
</dbReference>